<proteinExistence type="inferred from homology"/>
<keyword evidence="3 11" id="KW-0808">Transferase</keyword>
<evidence type="ECO:0000256" key="5">
    <source>
        <dbReference type="ARBA" id="ARBA00022705"/>
    </source>
</evidence>
<name>A0ABT9XJL2_9BACL</name>
<organism evidence="11 12">
    <name type="scientific">Alicyclobacillus cycloheptanicus</name>
    <dbReference type="NCBI Taxonomy" id="1457"/>
    <lineage>
        <taxon>Bacteria</taxon>
        <taxon>Bacillati</taxon>
        <taxon>Bacillota</taxon>
        <taxon>Bacilli</taxon>
        <taxon>Bacillales</taxon>
        <taxon>Alicyclobacillaceae</taxon>
        <taxon>Alicyclobacillus</taxon>
    </lineage>
</organism>
<evidence type="ECO:0000313" key="11">
    <source>
        <dbReference type="EMBL" id="MDQ0190496.1"/>
    </source>
</evidence>
<dbReference type="GO" id="GO:0003887">
    <property type="term" value="F:DNA-directed DNA polymerase activity"/>
    <property type="evidence" value="ECO:0007669"/>
    <property type="project" value="UniProtKB-EC"/>
</dbReference>
<dbReference type="SUPFAM" id="SSF48019">
    <property type="entry name" value="post-AAA+ oligomerization domain-like"/>
    <property type="match status" value="1"/>
</dbReference>
<dbReference type="Gene3D" id="3.40.50.300">
    <property type="entry name" value="P-loop containing nucleotide triphosphate hydrolases"/>
    <property type="match status" value="1"/>
</dbReference>
<keyword evidence="5" id="KW-0235">DNA replication</keyword>
<dbReference type="NCBIfam" id="TIGR01128">
    <property type="entry name" value="holA"/>
    <property type="match status" value="1"/>
</dbReference>
<feature type="domain" description="DNA polymerase III delta subunit-like C-terminal" evidence="10">
    <location>
        <begin position="216"/>
        <end position="336"/>
    </location>
</feature>
<evidence type="ECO:0000313" key="12">
    <source>
        <dbReference type="Proteomes" id="UP001232973"/>
    </source>
</evidence>
<evidence type="ECO:0000256" key="7">
    <source>
        <dbReference type="ARBA" id="ARBA00034754"/>
    </source>
</evidence>
<gene>
    <name evidence="11" type="ORF">J2S03_002361</name>
</gene>
<evidence type="ECO:0000256" key="3">
    <source>
        <dbReference type="ARBA" id="ARBA00022679"/>
    </source>
</evidence>
<dbReference type="SUPFAM" id="SSF52540">
    <property type="entry name" value="P-loop containing nucleoside triphosphate hydrolases"/>
    <property type="match status" value="1"/>
</dbReference>
<evidence type="ECO:0000256" key="4">
    <source>
        <dbReference type="ARBA" id="ARBA00022695"/>
    </source>
</evidence>
<feature type="domain" description="DNA polymerase III delta N-terminal" evidence="9">
    <location>
        <begin position="20"/>
        <end position="144"/>
    </location>
</feature>
<evidence type="ECO:0000256" key="8">
    <source>
        <dbReference type="ARBA" id="ARBA00049244"/>
    </source>
</evidence>
<evidence type="ECO:0000259" key="10">
    <source>
        <dbReference type="Pfam" id="PF21694"/>
    </source>
</evidence>
<comment type="similarity">
    <text evidence="7">Belongs to the DNA polymerase HolA subunit family.</text>
</comment>
<dbReference type="PANTHER" id="PTHR34388">
    <property type="entry name" value="DNA POLYMERASE III SUBUNIT DELTA"/>
    <property type="match status" value="1"/>
</dbReference>
<reference evidence="11 12" key="1">
    <citation type="submission" date="2023-07" db="EMBL/GenBank/DDBJ databases">
        <title>Genomic Encyclopedia of Type Strains, Phase IV (KMG-IV): sequencing the most valuable type-strain genomes for metagenomic binning, comparative biology and taxonomic classification.</title>
        <authorList>
            <person name="Goeker M."/>
        </authorList>
    </citation>
    <scope>NUCLEOTIDE SEQUENCE [LARGE SCALE GENOMIC DNA]</scope>
    <source>
        <strain evidence="11 12">DSM 4006</strain>
    </source>
</reference>
<dbReference type="InterPro" id="IPR008921">
    <property type="entry name" value="DNA_pol3_clamp-load_cplx_C"/>
</dbReference>
<keyword evidence="4 11" id="KW-0548">Nucleotidyltransferase</keyword>
<keyword evidence="6" id="KW-0239">DNA-directed DNA polymerase</keyword>
<dbReference type="InterPro" id="IPR010372">
    <property type="entry name" value="DNA_pol3_delta_N"/>
</dbReference>
<dbReference type="Pfam" id="PF21694">
    <property type="entry name" value="DNA_pol3_delta_C"/>
    <property type="match status" value="1"/>
</dbReference>
<accession>A0ABT9XJL2</accession>
<evidence type="ECO:0000259" key="9">
    <source>
        <dbReference type="Pfam" id="PF06144"/>
    </source>
</evidence>
<dbReference type="EMBL" id="JAUSTP010000019">
    <property type="protein sequence ID" value="MDQ0190496.1"/>
    <property type="molecule type" value="Genomic_DNA"/>
</dbReference>
<evidence type="ECO:0000256" key="2">
    <source>
        <dbReference type="ARBA" id="ARBA00017703"/>
    </source>
</evidence>
<dbReference type="Proteomes" id="UP001232973">
    <property type="component" value="Unassembled WGS sequence"/>
</dbReference>
<dbReference type="InterPro" id="IPR048466">
    <property type="entry name" value="DNA_pol3_delta-like_C"/>
</dbReference>
<comment type="caution">
    <text evidence="11">The sequence shown here is derived from an EMBL/GenBank/DDBJ whole genome shotgun (WGS) entry which is preliminary data.</text>
</comment>
<dbReference type="EC" id="2.7.7.7" evidence="1"/>
<evidence type="ECO:0000256" key="6">
    <source>
        <dbReference type="ARBA" id="ARBA00022932"/>
    </source>
</evidence>
<sequence length="350" mass="38387">MQDWQTAMKDLQTKPLSPVYVLLGTEPWLMRRFIEAVRDRLAEATGQPVDLNRSSFEDDGAEAALAGCETVSLFASSSVQVLENCTALLPPGKAKSGKHDTTLLEAYLANPIQGGNILILTALGEKLDERKKLVKLAKKHVVVDCSTPAAHAAAALVQQMARRLAIDVTSDAIAELVRRTQRLSVAMTELEKLHVYAWGRTIQVEDVQTLVAAPSEDDIFHWIDLAVKGQVKAALDAVDDLWIAGIDPFAVIALLGRQWRLIWYAGRAAQTHEHPRDTAALAGAPPFAMKIAAEQARGLSLGQIEDMLLLVADAELALKQGRRDPHQTVEWLVLEFAAARENRHTRASYT</sequence>
<dbReference type="Pfam" id="PF06144">
    <property type="entry name" value="DNA_pol3_delta"/>
    <property type="match status" value="1"/>
</dbReference>
<dbReference type="InterPro" id="IPR027417">
    <property type="entry name" value="P-loop_NTPase"/>
</dbReference>
<protein>
    <recommendedName>
        <fullName evidence="2">DNA polymerase III subunit delta</fullName>
        <ecNumber evidence="1">2.7.7.7</ecNumber>
    </recommendedName>
</protein>
<dbReference type="Gene3D" id="1.20.272.10">
    <property type="match status" value="1"/>
</dbReference>
<dbReference type="RefSeq" id="WP_307016452.1">
    <property type="nucleotide sequence ID" value="NZ_JAUANV010000001.1"/>
</dbReference>
<dbReference type="InterPro" id="IPR005790">
    <property type="entry name" value="DNA_polIII_delta"/>
</dbReference>
<evidence type="ECO:0000256" key="1">
    <source>
        <dbReference type="ARBA" id="ARBA00012417"/>
    </source>
</evidence>
<comment type="catalytic activity">
    <reaction evidence="8">
        <text>DNA(n) + a 2'-deoxyribonucleoside 5'-triphosphate = DNA(n+1) + diphosphate</text>
        <dbReference type="Rhea" id="RHEA:22508"/>
        <dbReference type="Rhea" id="RHEA-COMP:17339"/>
        <dbReference type="Rhea" id="RHEA-COMP:17340"/>
        <dbReference type="ChEBI" id="CHEBI:33019"/>
        <dbReference type="ChEBI" id="CHEBI:61560"/>
        <dbReference type="ChEBI" id="CHEBI:173112"/>
        <dbReference type="EC" id="2.7.7.7"/>
    </reaction>
</comment>
<dbReference type="PANTHER" id="PTHR34388:SF1">
    <property type="entry name" value="DNA POLYMERASE III SUBUNIT DELTA"/>
    <property type="match status" value="1"/>
</dbReference>
<keyword evidence="12" id="KW-1185">Reference proteome</keyword>